<accession>A0A382GNK4</accession>
<name>A0A382GNK4_9ZZZZ</name>
<evidence type="ECO:0000313" key="1">
    <source>
        <dbReference type="EMBL" id="SVB75741.1"/>
    </source>
</evidence>
<dbReference type="AlphaFoldDB" id="A0A382GNK4"/>
<organism evidence="1">
    <name type="scientific">marine metagenome</name>
    <dbReference type="NCBI Taxonomy" id="408172"/>
    <lineage>
        <taxon>unclassified sequences</taxon>
        <taxon>metagenomes</taxon>
        <taxon>ecological metagenomes</taxon>
    </lineage>
</organism>
<gene>
    <name evidence="1" type="ORF">METZ01_LOCUS228595</name>
</gene>
<proteinExistence type="predicted"/>
<reference evidence="1" key="1">
    <citation type="submission" date="2018-05" db="EMBL/GenBank/DDBJ databases">
        <authorList>
            <person name="Lanie J.A."/>
            <person name="Ng W.-L."/>
            <person name="Kazmierczak K.M."/>
            <person name="Andrzejewski T.M."/>
            <person name="Davidsen T.M."/>
            <person name="Wayne K.J."/>
            <person name="Tettelin H."/>
            <person name="Glass J.I."/>
            <person name="Rusch D."/>
            <person name="Podicherti R."/>
            <person name="Tsui H.-C.T."/>
            <person name="Winkler M.E."/>
        </authorList>
    </citation>
    <scope>NUCLEOTIDE SEQUENCE</scope>
</reference>
<protein>
    <submittedName>
        <fullName evidence="1">Uncharacterized protein</fullName>
    </submittedName>
</protein>
<dbReference type="EMBL" id="UINC01056104">
    <property type="protein sequence ID" value="SVB75741.1"/>
    <property type="molecule type" value="Genomic_DNA"/>
</dbReference>
<sequence>MEDVGGYYIRMLTNIDLFRGETVG</sequence>
<feature type="non-terminal residue" evidence="1">
    <location>
        <position position="24"/>
    </location>
</feature>